<feature type="region of interest" description="Disordered" evidence="6">
    <location>
        <begin position="620"/>
        <end position="719"/>
    </location>
</feature>
<reference evidence="9 10" key="1">
    <citation type="submission" date="2018-04" db="EMBL/GenBank/DDBJ databases">
        <authorList>
            <person name="Zhang X."/>
            <person name="Yuan J."/>
            <person name="Li F."/>
            <person name="Xiang J."/>
        </authorList>
    </citation>
    <scope>NUCLEOTIDE SEQUENCE [LARGE SCALE GENOMIC DNA]</scope>
    <source>
        <tissue evidence="9">Muscle</tissue>
    </source>
</reference>
<feature type="transmembrane region" description="Helical" evidence="7">
    <location>
        <begin position="348"/>
        <end position="368"/>
    </location>
</feature>
<feature type="transmembrane region" description="Helical" evidence="7">
    <location>
        <begin position="310"/>
        <end position="336"/>
    </location>
</feature>
<feature type="transmembrane region" description="Helical" evidence="7">
    <location>
        <begin position="264"/>
        <end position="289"/>
    </location>
</feature>
<dbReference type="InterPro" id="IPR017452">
    <property type="entry name" value="GPCR_Rhodpsn_7TM"/>
</dbReference>
<evidence type="ECO:0000256" key="5">
    <source>
        <dbReference type="ARBA" id="ARBA00023136"/>
    </source>
</evidence>
<organism evidence="9 10">
    <name type="scientific">Penaeus vannamei</name>
    <name type="common">Whiteleg shrimp</name>
    <name type="synonym">Litopenaeus vannamei</name>
    <dbReference type="NCBI Taxonomy" id="6689"/>
    <lineage>
        <taxon>Eukaryota</taxon>
        <taxon>Metazoa</taxon>
        <taxon>Ecdysozoa</taxon>
        <taxon>Arthropoda</taxon>
        <taxon>Crustacea</taxon>
        <taxon>Multicrustacea</taxon>
        <taxon>Malacostraca</taxon>
        <taxon>Eumalacostraca</taxon>
        <taxon>Eucarida</taxon>
        <taxon>Decapoda</taxon>
        <taxon>Dendrobranchiata</taxon>
        <taxon>Penaeoidea</taxon>
        <taxon>Penaeidae</taxon>
        <taxon>Penaeus</taxon>
    </lineage>
</organism>
<dbReference type="PANTHER" id="PTHR46641">
    <property type="entry name" value="FMRFAMIDE RECEPTOR-RELATED"/>
    <property type="match status" value="1"/>
</dbReference>
<keyword evidence="4 7" id="KW-1133">Transmembrane helix</keyword>
<dbReference type="OrthoDB" id="10011262at2759"/>
<comment type="caution">
    <text evidence="9">The sequence shown here is derived from an EMBL/GenBank/DDBJ whole genome shotgun (WGS) entry which is preliminary data.</text>
</comment>
<dbReference type="Gene3D" id="1.20.1070.10">
    <property type="entry name" value="Rhodopsin 7-helix transmembrane proteins"/>
    <property type="match status" value="1"/>
</dbReference>
<feature type="transmembrane region" description="Helical" evidence="7">
    <location>
        <begin position="170"/>
        <end position="191"/>
    </location>
</feature>
<feature type="transmembrane region" description="Helical" evidence="7">
    <location>
        <begin position="88"/>
        <end position="113"/>
    </location>
</feature>
<comment type="subcellular location">
    <subcellularLocation>
        <location evidence="1">Membrane</location>
    </subcellularLocation>
</comment>
<feature type="domain" description="G-protein coupled receptors family 1 profile" evidence="8">
    <location>
        <begin position="105"/>
        <end position="365"/>
    </location>
</feature>
<evidence type="ECO:0000256" key="4">
    <source>
        <dbReference type="ARBA" id="ARBA00022989"/>
    </source>
</evidence>
<name>A0A3R7MSF5_PENVA</name>
<sequence>MSFLNATATSLLAADTDLRYNDLHSTAAVSLVDDLDALLSTLADDVETTAQALTEGDYLDDLAPSNETDECTKTYSNISTAAPSLLRFILYGVLLTTIGLLGLAGNLISITILSRPKMRSSINCCLIGLTSFDMIVTTTSVLLFGLPEISEYTYTMVWYTSGVYQRVTPFVYPLGLIAQTGSVYLTVTVTVERYVAVCRPLRARSLCTYGRAKMYVLCVVLFSVLYNLPRFWEVTYKVCEFEDFSFVIVVPSKLRQNDYYKQVYIMWMYLLIMYLIPFLSLMIFNTFIYREVRAANQERQRLSRLEKKEIGLAVMLLVVVTVFFVCNVLAFIINVLELLDIAIDELTISSNLLVTVNSSVNFIIYCIFGQKFRKLFLKMFCSRILAASAARDTAMAESGAFANNTVFGESRLLTNGRSTHTFRLTSWNGSHQGRLLQGHGTAPGAHAMPCASPWRPSKYPGATFDDPSAPSTIATSSFNHARSPDGSRALLASKQPLYLQTDKTSERSLPGESVRLQCMSCEDCCSSLKGHPHVEPRTLDWHRFVNAAFADSAKERLAAEESQRRASVFRGQRITHGPFLPTSCALASASSDGVLPGNHRFGFRARTGCLGETPAASAVNPLRRRSFEKKGQDLDPTSPPIERVRGRDGDPDGGLPKELLNSCAAPEGQKKKEKPSAERDRGWRRDGDAPRGLPAAASDGALTCRDPRGYQGSKRPSEM</sequence>
<evidence type="ECO:0000256" key="6">
    <source>
        <dbReference type="SAM" id="MobiDB-lite"/>
    </source>
</evidence>
<dbReference type="AlphaFoldDB" id="A0A3R7MSF5"/>
<proteinExistence type="inferred from homology"/>
<evidence type="ECO:0000256" key="3">
    <source>
        <dbReference type="ARBA" id="ARBA00022692"/>
    </source>
</evidence>
<gene>
    <name evidence="9" type="ORF">C7M84_022089</name>
</gene>
<comment type="similarity">
    <text evidence="2">Belongs to the G-protein coupled receptor 1 family.</text>
</comment>
<feature type="compositionally biased region" description="Basic and acidic residues" evidence="6">
    <location>
        <begin position="668"/>
        <end position="689"/>
    </location>
</feature>
<dbReference type="PROSITE" id="PS50262">
    <property type="entry name" value="G_PROTEIN_RECEP_F1_2"/>
    <property type="match status" value="1"/>
</dbReference>
<dbReference type="PRINTS" id="PR00237">
    <property type="entry name" value="GPCRRHODOPSN"/>
</dbReference>
<keyword evidence="3 7" id="KW-0812">Transmembrane</keyword>
<dbReference type="InterPro" id="IPR052954">
    <property type="entry name" value="GPCR-Ligand_Int"/>
</dbReference>
<evidence type="ECO:0000256" key="2">
    <source>
        <dbReference type="ARBA" id="ARBA00010663"/>
    </source>
</evidence>
<keyword evidence="9" id="KW-0675">Receptor</keyword>
<dbReference type="InterPro" id="IPR000276">
    <property type="entry name" value="GPCR_Rhodpsn"/>
</dbReference>
<protein>
    <submittedName>
        <fullName evidence="9">FMRFamide receptor</fullName>
    </submittedName>
</protein>
<dbReference type="EMBL" id="QCYY01000505">
    <property type="protein sequence ID" value="ROT84744.1"/>
    <property type="molecule type" value="Genomic_DNA"/>
</dbReference>
<dbReference type="GO" id="GO:0016020">
    <property type="term" value="C:membrane"/>
    <property type="evidence" value="ECO:0007669"/>
    <property type="project" value="UniProtKB-SubCell"/>
</dbReference>
<evidence type="ECO:0000313" key="9">
    <source>
        <dbReference type="EMBL" id="ROT84744.1"/>
    </source>
</evidence>
<evidence type="ECO:0000256" key="7">
    <source>
        <dbReference type="SAM" id="Phobius"/>
    </source>
</evidence>
<dbReference type="Pfam" id="PF00001">
    <property type="entry name" value="7tm_1"/>
    <property type="match status" value="1"/>
</dbReference>
<feature type="transmembrane region" description="Helical" evidence="7">
    <location>
        <begin position="212"/>
        <end position="228"/>
    </location>
</feature>
<evidence type="ECO:0000313" key="10">
    <source>
        <dbReference type="Proteomes" id="UP000283509"/>
    </source>
</evidence>
<feature type="transmembrane region" description="Helical" evidence="7">
    <location>
        <begin position="125"/>
        <end position="146"/>
    </location>
</feature>
<reference evidence="9 10" key="2">
    <citation type="submission" date="2019-01" db="EMBL/GenBank/DDBJ databases">
        <title>The decoding of complex shrimp genome reveals the adaptation for benthos swimmer, frequently molting mechanism and breeding impact on genome.</title>
        <authorList>
            <person name="Sun Y."/>
            <person name="Gao Y."/>
            <person name="Yu Y."/>
        </authorList>
    </citation>
    <scope>NUCLEOTIDE SEQUENCE [LARGE SCALE GENOMIC DNA]</scope>
    <source>
        <tissue evidence="9">Muscle</tissue>
    </source>
</reference>
<dbReference type="GO" id="GO:0004930">
    <property type="term" value="F:G protein-coupled receptor activity"/>
    <property type="evidence" value="ECO:0007669"/>
    <property type="project" value="InterPro"/>
</dbReference>
<dbReference type="CDD" id="cd14978">
    <property type="entry name" value="7tmA_FMRFamide_R-like"/>
    <property type="match status" value="1"/>
</dbReference>
<keyword evidence="10" id="KW-1185">Reference proteome</keyword>
<evidence type="ECO:0000259" key="8">
    <source>
        <dbReference type="PROSITE" id="PS50262"/>
    </source>
</evidence>
<dbReference type="PANTHER" id="PTHR46641:SF2">
    <property type="entry name" value="FMRFAMIDE RECEPTOR"/>
    <property type="match status" value="1"/>
</dbReference>
<accession>A0A3R7MSF5</accession>
<evidence type="ECO:0000256" key="1">
    <source>
        <dbReference type="ARBA" id="ARBA00004370"/>
    </source>
</evidence>
<keyword evidence="5 7" id="KW-0472">Membrane</keyword>
<dbReference type="Proteomes" id="UP000283509">
    <property type="component" value="Unassembled WGS sequence"/>
</dbReference>
<dbReference type="SUPFAM" id="SSF81321">
    <property type="entry name" value="Family A G protein-coupled receptor-like"/>
    <property type="match status" value="1"/>
</dbReference>